<accession>A0A6I6JF38</accession>
<proteinExistence type="predicted"/>
<name>A0A6I6JF38_9BACT</name>
<dbReference type="Proteomes" id="UP000428328">
    <property type="component" value="Chromosome"/>
</dbReference>
<feature type="chain" id="PRO_5026241543" evidence="1">
    <location>
        <begin position="21"/>
        <end position="375"/>
    </location>
</feature>
<feature type="signal peptide" evidence="1">
    <location>
        <begin position="1"/>
        <end position="20"/>
    </location>
</feature>
<evidence type="ECO:0000313" key="3">
    <source>
        <dbReference type="Proteomes" id="UP000428328"/>
    </source>
</evidence>
<dbReference type="AlphaFoldDB" id="A0A6I6JF38"/>
<dbReference type="EMBL" id="CP046400">
    <property type="protein sequence ID" value="QGY39022.1"/>
    <property type="molecule type" value="Genomic_DNA"/>
</dbReference>
<keyword evidence="1" id="KW-0732">Signal</keyword>
<keyword evidence="3" id="KW-1185">Reference proteome</keyword>
<organism evidence="2 3">
    <name type="scientific">Pseudodesulfovibrio cashew</name>
    <dbReference type="NCBI Taxonomy" id="2678688"/>
    <lineage>
        <taxon>Bacteria</taxon>
        <taxon>Pseudomonadati</taxon>
        <taxon>Thermodesulfobacteriota</taxon>
        <taxon>Desulfovibrionia</taxon>
        <taxon>Desulfovibrionales</taxon>
        <taxon>Desulfovibrionaceae</taxon>
    </lineage>
</organism>
<dbReference type="KEGG" id="psel:GM415_02345"/>
<reference evidence="2 3" key="1">
    <citation type="submission" date="2019-11" db="EMBL/GenBank/DDBJ databases">
        <authorList>
            <person name="Zheng R.K."/>
            <person name="Sun C.M."/>
        </authorList>
    </citation>
    <scope>NUCLEOTIDE SEQUENCE [LARGE SCALE GENOMIC DNA]</scope>
    <source>
        <strain evidence="2 3">SRB007</strain>
    </source>
</reference>
<evidence type="ECO:0000256" key="1">
    <source>
        <dbReference type="SAM" id="SignalP"/>
    </source>
</evidence>
<gene>
    <name evidence="2" type="ORF">GM415_02345</name>
</gene>
<sequence length="375" mass="42992">MKRVVLTLLMLVLFAAPASASSLEGIWDDVHPLLSKAVADLEARGNVPDSSWNPFKEDKESVDDDINDLLNECIEILGISDMAETKAAIAELQQDSLNCRKKVAELRTERLAAPQKVEKWELWKKDVTSIDEEIKELEGREKDNAKRVEALVGQLLEEMRKLGMQVDREQVETLVYSVTGDDDVQMVSVFNNVKTITTELQRLTSQAGEEIEMAKRYYGMHTLLLRILLNLYQQYEHKIDEVYLVRIDGIVEKQEALMDKTEDRISNEPEKFRKIYQSNLKAQRLTRDTALLYADYLKKNRARIVSAREKVADEYDVALNTYETVQGAHSLISLMKNANAMLERMSGLQTPELMVFQNLEMKNEFKKLSERLAEG</sequence>
<evidence type="ECO:0000313" key="2">
    <source>
        <dbReference type="EMBL" id="QGY39022.1"/>
    </source>
</evidence>
<dbReference type="RefSeq" id="WP_158946234.1">
    <property type="nucleotide sequence ID" value="NZ_CP046400.1"/>
</dbReference>
<protein>
    <submittedName>
        <fullName evidence="2">Uncharacterized protein</fullName>
    </submittedName>
</protein>